<name>A0A0B7BD78_9EUPU</name>
<dbReference type="PANTHER" id="PTHR21377:SF1">
    <property type="entry name" value="PROTEIN FAM210A"/>
    <property type="match status" value="1"/>
</dbReference>
<feature type="domain" description="DUF1279" evidence="6">
    <location>
        <begin position="170"/>
        <end position="256"/>
    </location>
</feature>
<evidence type="ECO:0000313" key="7">
    <source>
        <dbReference type="EMBL" id="CEK91269.1"/>
    </source>
</evidence>
<organism evidence="7">
    <name type="scientific">Arion vulgaris</name>
    <dbReference type="NCBI Taxonomy" id="1028688"/>
    <lineage>
        <taxon>Eukaryota</taxon>
        <taxon>Metazoa</taxon>
        <taxon>Spiralia</taxon>
        <taxon>Lophotrochozoa</taxon>
        <taxon>Mollusca</taxon>
        <taxon>Gastropoda</taxon>
        <taxon>Heterobranchia</taxon>
        <taxon>Euthyneura</taxon>
        <taxon>Panpulmonata</taxon>
        <taxon>Eupulmonata</taxon>
        <taxon>Stylommatophora</taxon>
        <taxon>Helicina</taxon>
        <taxon>Arionoidea</taxon>
        <taxon>Arionidae</taxon>
        <taxon>Arion</taxon>
    </lineage>
</organism>
<dbReference type="AlphaFoldDB" id="A0A0B7BD78"/>
<evidence type="ECO:0000256" key="5">
    <source>
        <dbReference type="ARBA" id="ARBA00023136"/>
    </source>
</evidence>
<dbReference type="PANTHER" id="PTHR21377">
    <property type="entry name" value="PROTEIN FAM210B, MITOCHONDRIAL"/>
    <property type="match status" value="1"/>
</dbReference>
<dbReference type="GO" id="GO:0005739">
    <property type="term" value="C:mitochondrion"/>
    <property type="evidence" value="ECO:0007669"/>
    <property type="project" value="TreeGrafter"/>
</dbReference>
<evidence type="ECO:0000259" key="6">
    <source>
        <dbReference type="Pfam" id="PF06916"/>
    </source>
</evidence>
<dbReference type="InterPro" id="IPR045866">
    <property type="entry name" value="FAM210A/B-like"/>
</dbReference>
<evidence type="ECO:0000256" key="1">
    <source>
        <dbReference type="ARBA" id="ARBA00004167"/>
    </source>
</evidence>
<evidence type="ECO:0000256" key="4">
    <source>
        <dbReference type="ARBA" id="ARBA00023054"/>
    </source>
</evidence>
<keyword evidence="5" id="KW-0472">Membrane</keyword>
<comment type="subcellular location">
    <subcellularLocation>
        <location evidence="1">Membrane</location>
        <topology evidence="1">Single-pass membrane protein</topology>
    </subcellularLocation>
</comment>
<protein>
    <recommendedName>
        <fullName evidence="6">DUF1279 domain-containing protein</fullName>
    </recommendedName>
</protein>
<dbReference type="EMBL" id="HACG01044404">
    <property type="protein sequence ID" value="CEK91269.1"/>
    <property type="molecule type" value="Transcribed_RNA"/>
</dbReference>
<proteinExistence type="predicted"/>
<gene>
    <name evidence="7" type="primary">ORF181882</name>
</gene>
<keyword evidence="2" id="KW-0812">Transmembrane</keyword>
<keyword evidence="4" id="KW-0175">Coiled coil</keyword>
<dbReference type="Pfam" id="PF06916">
    <property type="entry name" value="FAM210A-B_dom"/>
    <property type="match status" value="1"/>
</dbReference>
<accession>A0A0B7BD78</accession>
<evidence type="ECO:0000256" key="2">
    <source>
        <dbReference type="ARBA" id="ARBA00022692"/>
    </source>
</evidence>
<dbReference type="GO" id="GO:0016020">
    <property type="term" value="C:membrane"/>
    <property type="evidence" value="ECO:0007669"/>
    <property type="project" value="UniProtKB-SubCell"/>
</dbReference>
<keyword evidence="3" id="KW-1133">Transmembrane helix</keyword>
<dbReference type="InterPro" id="IPR009688">
    <property type="entry name" value="FAM210A/B-like_dom"/>
</dbReference>
<evidence type="ECO:0000256" key="3">
    <source>
        <dbReference type="ARBA" id="ARBA00022989"/>
    </source>
</evidence>
<sequence length="306" mass="34758">MNLSRISRFGLSKLVLKQHGLLCDPPILSTRNQHILSWNYYFVTESGHRRHFSQLYRRQNIINSSGSYISTSNLVARDSLSFYPKSCCPLNVAQYRGLRGFPSNRTDKYSLEKVANKTTDILGIDKLGRKNIVLTGTVRENLNADKKTVEQATVAGTNDSDSLKKLTLYQRFKKTYKEHGKVLVGVHLITSAVWFGSFYALASCGFDIVPFLEKWNISDRIIAPFRSGGLGDLALAYLMYKLATPARYTVTIGGTNLAIRYLRKEGKIPIVAKEDSMRSLIREGKEDIKRISNARIKRLRRRNKKT</sequence>
<reference evidence="7" key="1">
    <citation type="submission" date="2014-12" db="EMBL/GenBank/DDBJ databases">
        <title>Insight into the proteome of Arion vulgaris.</title>
        <authorList>
            <person name="Aradska J."/>
            <person name="Bulat T."/>
            <person name="Smidak R."/>
            <person name="Sarate P."/>
            <person name="Gangsoo J."/>
            <person name="Sialana F."/>
            <person name="Bilban M."/>
            <person name="Lubec G."/>
        </authorList>
    </citation>
    <scope>NUCLEOTIDE SEQUENCE</scope>
    <source>
        <tissue evidence="7">Skin</tissue>
    </source>
</reference>